<dbReference type="NCBIfam" id="TIGR02593">
    <property type="entry name" value="CRISPR_cas5"/>
    <property type="match status" value="1"/>
</dbReference>
<keyword evidence="1" id="KW-0051">Antiviral defense</keyword>
<dbReference type="InterPro" id="IPR013422">
    <property type="entry name" value="CRISPR-assoc_prot_Cas5_N"/>
</dbReference>
<organism evidence="2 3">
    <name type="scientific">Anaerobutyricum hallii</name>
    <dbReference type="NCBI Taxonomy" id="39488"/>
    <lineage>
        <taxon>Bacteria</taxon>
        <taxon>Bacillati</taxon>
        <taxon>Bacillota</taxon>
        <taxon>Clostridia</taxon>
        <taxon>Lachnospirales</taxon>
        <taxon>Lachnospiraceae</taxon>
        <taxon>Anaerobutyricum</taxon>
    </lineage>
</organism>
<evidence type="ECO:0000256" key="1">
    <source>
        <dbReference type="ARBA" id="ARBA00023118"/>
    </source>
</evidence>
<dbReference type="RefSeq" id="WP_055297896.1">
    <property type="nucleotide sequence ID" value="NZ_BLYK01000072.1"/>
</dbReference>
<accession>A0A173XWS0</accession>
<protein>
    <submittedName>
        <fullName evidence="2">Uncharacterized protein predicted to be involved in DNA repair (RAMP superfamily)</fullName>
    </submittedName>
</protein>
<evidence type="ECO:0000313" key="2">
    <source>
        <dbReference type="EMBL" id="CUN56134.1"/>
    </source>
</evidence>
<proteinExistence type="predicted"/>
<evidence type="ECO:0000313" key="3">
    <source>
        <dbReference type="Proteomes" id="UP000095679"/>
    </source>
</evidence>
<dbReference type="GO" id="GO:0051607">
    <property type="term" value="P:defense response to virus"/>
    <property type="evidence" value="ECO:0007669"/>
    <property type="project" value="UniProtKB-KW"/>
</dbReference>
<dbReference type="AlphaFoldDB" id="A0A173XWS0"/>
<name>A0A173XWS0_9FIRM</name>
<sequence>MKAVRIKFHQDTAQFRNPLMNGKNRTTFPLPPYSTMIGMVHRLCKWDTTHTINVSVMCTNERLSSPQVDRSYGWIGGNPARTLTKEFQTRWSIVVDDGSDGYMGWGRMLKNDSILVDRNYTVHINSENENELKQIYQAFLYPPIYPSLGRWEDTIRIDEVKIVNVEDEEKEEKLKAFSWLPREKCPQEVIGTIYKIPTFYTIFYERRIFDYKSCYIGNIGSSSIIRLDENGEQVLFV</sequence>
<gene>
    <name evidence="2" type="ORF">ERS852450_00214</name>
</gene>
<dbReference type="EMBL" id="CYZL01000002">
    <property type="protein sequence ID" value="CUN56134.1"/>
    <property type="molecule type" value="Genomic_DNA"/>
</dbReference>
<reference evidence="2 3" key="1">
    <citation type="submission" date="2015-09" db="EMBL/GenBank/DDBJ databases">
        <authorList>
            <consortium name="Pathogen Informatics"/>
        </authorList>
    </citation>
    <scope>NUCLEOTIDE SEQUENCE [LARGE SCALE GENOMIC DNA]</scope>
    <source>
        <strain evidence="2 3">2789STDY5834835</strain>
    </source>
</reference>
<dbReference type="Proteomes" id="UP000095679">
    <property type="component" value="Unassembled WGS sequence"/>
</dbReference>